<dbReference type="KEGG" id="vg:36842730"/>
<dbReference type="Proteomes" id="UP000249287">
    <property type="component" value="Segment"/>
</dbReference>
<sequence length="358" mass="39731">MPLLLFKRQRKTSSRLIDKEKTCNNDNNSKGDIHSKKTLGAYKVMSKRKAEDMEADTPLRDAEGDDAFFTGRPNAQDATQSDDDVARNAPRPDDPVVDLDVRGTRMRVLRSTLATGPPDSLLARLFGAEGGPWSRRPQADGSYFIDDDPQDFDAVLCYLRYGAEGMRFESAARAWRARALATYYMLDDMAHACLIEALRADLCATPTHLTATIRYAFADPDKYAIEASAESLDKDDDLFPHYGNERRAKEPTLAPVTIHYVRGWSLAHLLVWIAHAIGVPVDQLEFTGTEWRESSWTGISPYPLGGIHPIDVEACAAYPLASFPWVRAERGGLLVQMRGQATGEKQKSDPLSLGSVPK</sequence>
<dbReference type="InterPro" id="IPR011333">
    <property type="entry name" value="SKP1/BTB/POZ_sf"/>
</dbReference>
<feature type="compositionally biased region" description="Basic and acidic residues" evidence="1">
    <location>
        <begin position="48"/>
        <end position="62"/>
    </location>
</feature>
<proteinExistence type="predicted"/>
<dbReference type="GO" id="GO:0051260">
    <property type="term" value="P:protein homooligomerization"/>
    <property type="evidence" value="ECO:0007669"/>
    <property type="project" value="InterPro"/>
</dbReference>
<dbReference type="GeneID" id="36842730"/>
<dbReference type="EMBL" id="MG011690">
    <property type="protein sequence ID" value="AVK76017.1"/>
    <property type="molecule type" value="Genomic_DNA"/>
</dbReference>
<organism evidence="3">
    <name type="scientific">Pandoravirus neocaledonia</name>
    <dbReference type="NCBI Taxonomy" id="2107708"/>
    <lineage>
        <taxon>Viruses</taxon>
        <taxon>Pandoravirus</taxon>
    </lineage>
</organism>
<evidence type="ECO:0000313" key="3">
    <source>
        <dbReference type="EMBL" id="AVK76017.1"/>
    </source>
</evidence>
<dbReference type="SUPFAM" id="SSF54695">
    <property type="entry name" value="POZ domain"/>
    <property type="match status" value="1"/>
</dbReference>
<feature type="domain" description="Potassium channel tetramerisation-type BTB" evidence="2">
    <location>
        <begin position="97"/>
        <end position="189"/>
    </location>
</feature>
<feature type="region of interest" description="Disordered" evidence="1">
    <location>
        <begin position="46"/>
        <end position="94"/>
    </location>
</feature>
<evidence type="ECO:0000256" key="1">
    <source>
        <dbReference type="SAM" id="MobiDB-lite"/>
    </source>
</evidence>
<dbReference type="Gene3D" id="3.30.710.10">
    <property type="entry name" value="Potassium Channel Kv1.1, Chain A"/>
    <property type="match status" value="1"/>
</dbReference>
<reference evidence="3" key="1">
    <citation type="journal article" date="2018" name="Nat. Commun.">
        <title>Diversity and evolution of the emerging Pandoraviridae family.</title>
        <authorList>
            <person name="Legendre M."/>
            <person name="Fabre E."/>
            <person name="Poirot O."/>
            <person name="Jeudy S."/>
            <person name="Lartigue A."/>
            <person name="Alempic J.M."/>
            <person name="Beucher L."/>
            <person name="Philippe N."/>
            <person name="Bertaux L."/>
            <person name="Christo-Foroux E."/>
            <person name="Labadie K."/>
            <person name="Coute Y."/>
            <person name="Abergel C."/>
            <person name="Claverie J.M."/>
        </authorList>
    </citation>
    <scope>NUCLEOTIDE SEQUENCE [LARGE SCALE GENOMIC DNA]</scope>
    <source>
        <strain evidence="3">Neocaledonia</strain>
    </source>
</reference>
<dbReference type="RefSeq" id="YP_009482020.1">
    <property type="nucleotide sequence ID" value="NC_037666.1"/>
</dbReference>
<protein>
    <submittedName>
        <fullName evidence="3">BTB incomplete domain containing protein</fullName>
    </submittedName>
</protein>
<name>A0A2U7UC30_9VIRU</name>
<gene>
    <name evidence="3" type="ORF">pneo_cds_410</name>
</gene>
<feature type="region of interest" description="Disordered" evidence="1">
    <location>
        <begin position="339"/>
        <end position="358"/>
    </location>
</feature>
<dbReference type="Pfam" id="PF02214">
    <property type="entry name" value="BTB_2"/>
    <property type="match status" value="1"/>
</dbReference>
<evidence type="ECO:0000259" key="2">
    <source>
        <dbReference type="Pfam" id="PF02214"/>
    </source>
</evidence>
<feature type="compositionally biased region" description="Basic and acidic residues" evidence="1">
    <location>
        <begin position="84"/>
        <end position="94"/>
    </location>
</feature>
<dbReference type="InterPro" id="IPR003131">
    <property type="entry name" value="T1-type_BTB"/>
</dbReference>
<accession>A0A2U7UC30</accession>